<name>A0ABQ5DBQ0_9ASTR</name>
<gene>
    <name evidence="2" type="ORF">Tco_0926821</name>
</gene>
<protein>
    <submittedName>
        <fullName evidence="2">Uncharacterized protein</fullName>
    </submittedName>
</protein>
<proteinExistence type="predicted"/>
<dbReference type="EMBL" id="BQNB010015133">
    <property type="protein sequence ID" value="GJT36402.1"/>
    <property type="molecule type" value="Genomic_DNA"/>
</dbReference>
<keyword evidence="3" id="KW-1185">Reference proteome</keyword>
<reference evidence="2" key="2">
    <citation type="submission" date="2022-01" db="EMBL/GenBank/DDBJ databases">
        <authorList>
            <person name="Yamashiro T."/>
            <person name="Shiraishi A."/>
            <person name="Satake H."/>
            <person name="Nakayama K."/>
        </authorList>
    </citation>
    <scope>NUCLEOTIDE SEQUENCE</scope>
</reference>
<sequence>MITMTNDFQDLVSGEGETKEKVRLSNTEPILNPQRIDEFDLNDKTSLSEYDEEEQNVFLRYEGLEYPDTDIVDFEGILAMIHRREVHRVPVFDFGGLPDLTAEGLSGRMLMEHRNEAGVSVFTSRAWRRMFDIGGPLVHELILEFFSTFRFGQAILDLDTPGTLQF</sequence>
<evidence type="ECO:0000313" key="2">
    <source>
        <dbReference type="EMBL" id="GJT36402.1"/>
    </source>
</evidence>
<accession>A0ABQ5DBQ0</accession>
<organism evidence="2 3">
    <name type="scientific">Tanacetum coccineum</name>
    <dbReference type="NCBI Taxonomy" id="301880"/>
    <lineage>
        <taxon>Eukaryota</taxon>
        <taxon>Viridiplantae</taxon>
        <taxon>Streptophyta</taxon>
        <taxon>Embryophyta</taxon>
        <taxon>Tracheophyta</taxon>
        <taxon>Spermatophyta</taxon>
        <taxon>Magnoliopsida</taxon>
        <taxon>eudicotyledons</taxon>
        <taxon>Gunneridae</taxon>
        <taxon>Pentapetalae</taxon>
        <taxon>asterids</taxon>
        <taxon>campanulids</taxon>
        <taxon>Asterales</taxon>
        <taxon>Asteraceae</taxon>
        <taxon>Asteroideae</taxon>
        <taxon>Anthemideae</taxon>
        <taxon>Anthemidinae</taxon>
        <taxon>Tanacetum</taxon>
    </lineage>
</organism>
<evidence type="ECO:0000313" key="3">
    <source>
        <dbReference type="Proteomes" id="UP001151760"/>
    </source>
</evidence>
<feature type="region of interest" description="Disordered" evidence="1">
    <location>
        <begin position="1"/>
        <end position="27"/>
    </location>
</feature>
<reference evidence="2" key="1">
    <citation type="journal article" date="2022" name="Int. J. Mol. Sci.">
        <title>Draft Genome of Tanacetum Coccineum: Genomic Comparison of Closely Related Tanacetum-Family Plants.</title>
        <authorList>
            <person name="Yamashiro T."/>
            <person name="Shiraishi A."/>
            <person name="Nakayama K."/>
            <person name="Satake H."/>
        </authorList>
    </citation>
    <scope>NUCLEOTIDE SEQUENCE</scope>
</reference>
<evidence type="ECO:0000256" key="1">
    <source>
        <dbReference type="SAM" id="MobiDB-lite"/>
    </source>
</evidence>
<dbReference type="Proteomes" id="UP001151760">
    <property type="component" value="Unassembled WGS sequence"/>
</dbReference>
<comment type="caution">
    <text evidence="2">The sequence shown here is derived from an EMBL/GenBank/DDBJ whole genome shotgun (WGS) entry which is preliminary data.</text>
</comment>